<dbReference type="RefSeq" id="WP_105356745.1">
    <property type="nucleotide sequence ID" value="NZ_PUIB01000019.1"/>
</dbReference>
<organism evidence="2 3">
    <name type="scientific">Blastopirellula marina</name>
    <dbReference type="NCBI Taxonomy" id="124"/>
    <lineage>
        <taxon>Bacteria</taxon>
        <taxon>Pseudomonadati</taxon>
        <taxon>Planctomycetota</taxon>
        <taxon>Planctomycetia</taxon>
        <taxon>Pirellulales</taxon>
        <taxon>Pirellulaceae</taxon>
        <taxon>Blastopirellula</taxon>
    </lineage>
</organism>
<comment type="caution">
    <text evidence="2">The sequence shown here is derived from an EMBL/GenBank/DDBJ whole genome shotgun (WGS) entry which is preliminary data.</text>
</comment>
<evidence type="ECO:0000256" key="1">
    <source>
        <dbReference type="SAM" id="SignalP"/>
    </source>
</evidence>
<protein>
    <recommendedName>
        <fullName evidence="4">Lipocalin-like domain-containing protein</fullName>
    </recommendedName>
</protein>
<reference evidence="2 3" key="1">
    <citation type="submission" date="2018-02" db="EMBL/GenBank/DDBJ databases">
        <title>Comparative genomes isolates from brazilian mangrove.</title>
        <authorList>
            <person name="Araujo J.E."/>
            <person name="Taketani R.G."/>
            <person name="Silva M.C.P."/>
            <person name="Loureco M.V."/>
            <person name="Andreote F.D."/>
        </authorList>
    </citation>
    <scope>NUCLEOTIDE SEQUENCE [LARGE SCALE GENOMIC DNA]</scope>
    <source>
        <strain evidence="2 3">NAP PRIS-MGV</strain>
    </source>
</reference>
<gene>
    <name evidence="2" type="ORF">C5Y98_19725</name>
</gene>
<evidence type="ECO:0000313" key="2">
    <source>
        <dbReference type="EMBL" id="PQO31647.1"/>
    </source>
</evidence>
<dbReference type="AlphaFoldDB" id="A0A2S8FHK3"/>
<feature type="chain" id="PRO_5015779628" description="Lipocalin-like domain-containing protein" evidence="1">
    <location>
        <begin position="20"/>
        <end position="216"/>
    </location>
</feature>
<dbReference type="OrthoDB" id="9944202at2"/>
<sequence>MSRLLAFLVLFWCGLTVGCATFDHPLSPLDEAEIDQEVMGSWYNARVDEEGNRVQTYLHIGLPHRATVNSQVGEYGNFNPREIDDDNSEIKLGNLMRITVTSIEADGKIDGGNILAYPTKLEKHHYANVPLFQKGKVVSHRILKYELDGDELNVWVAPKDSAISDLIAAGQLHAGKEKLQVTDNTETLRKVFAENDSRLYPPEQKATFRRIKLPQK</sequence>
<evidence type="ECO:0008006" key="4">
    <source>
        <dbReference type="Google" id="ProtNLM"/>
    </source>
</evidence>
<accession>A0A2S8FHK3</accession>
<dbReference type="PROSITE" id="PS51257">
    <property type="entry name" value="PROKAR_LIPOPROTEIN"/>
    <property type="match status" value="1"/>
</dbReference>
<dbReference type="EMBL" id="PUIB01000019">
    <property type="protein sequence ID" value="PQO31647.1"/>
    <property type="molecule type" value="Genomic_DNA"/>
</dbReference>
<feature type="signal peptide" evidence="1">
    <location>
        <begin position="1"/>
        <end position="19"/>
    </location>
</feature>
<name>A0A2S8FHK3_9BACT</name>
<dbReference type="Proteomes" id="UP000239388">
    <property type="component" value="Unassembled WGS sequence"/>
</dbReference>
<keyword evidence="1" id="KW-0732">Signal</keyword>
<evidence type="ECO:0000313" key="3">
    <source>
        <dbReference type="Proteomes" id="UP000239388"/>
    </source>
</evidence>
<proteinExistence type="predicted"/>